<dbReference type="RefSeq" id="WP_326592884.1">
    <property type="nucleotide sequence ID" value="NZ_CP109114.1"/>
</dbReference>
<dbReference type="EMBL" id="CP109114">
    <property type="protein sequence ID" value="WSC14376.1"/>
    <property type="molecule type" value="Genomic_DNA"/>
</dbReference>
<protein>
    <submittedName>
        <fullName evidence="1">Uncharacterized protein</fullName>
    </submittedName>
</protein>
<evidence type="ECO:0000313" key="2">
    <source>
        <dbReference type="Proteomes" id="UP001330827"/>
    </source>
</evidence>
<sequence length="63" mass="6791">MQDLTEPVFLSDPLSLPDPVPAVGCTVCAALDQQREAARRIGDLAAVSDSNIEIRRHPHPGRS</sequence>
<evidence type="ECO:0000313" key="1">
    <source>
        <dbReference type="EMBL" id="WSC14376.1"/>
    </source>
</evidence>
<proteinExistence type="predicted"/>
<reference evidence="1 2" key="1">
    <citation type="submission" date="2022-10" db="EMBL/GenBank/DDBJ databases">
        <title>The complete genomes of actinobacterial strains from the NBC collection.</title>
        <authorList>
            <person name="Joergensen T.S."/>
            <person name="Alvarez Arevalo M."/>
            <person name="Sterndorff E.B."/>
            <person name="Faurdal D."/>
            <person name="Vuksanovic O."/>
            <person name="Mourched A.-S."/>
            <person name="Charusanti P."/>
            <person name="Shaw S."/>
            <person name="Blin K."/>
            <person name="Weber T."/>
        </authorList>
    </citation>
    <scope>NUCLEOTIDE SEQUENCE [LARGE SCALE GENOMIC DNA]</scope>
    <source>
        <strain evidence="1 2">NBC 01769</strain>
    </source>
</reference>
<gene>
    <name evidence="1" type="ORF">OIE64_17000</name>
</gene>
<accession>A0ABZ1G4D8</accession>
<keyword evidence="2" id="KW-1185">Reference proteome</keyword>
<name>A0ABZ1G4D8_9ACTN</name>
<organism evidence="1 2">
    <name type="scientific">Streptomyces brevispora</name>
    <dbReference type="NCBI Taxonomy" id="887462"/>
    <lineage>
        <taxon>Bacteria</taxon>
        <taxon>Bacillati</taxon>
        <taxon>Actinomycetota</taxon>
        <taxon>Actinomycetes</taxon>
        <taxon>Kitasatosporales</taxon>
        <taxon>Streptomycetaceae</taxon>
        <taxon>Streptomyces</taxon>
    </lineage>
</organism>
<dbReference type="Proteomes" id="UP001330827">
    <property type="component" value="Chromosome"/>
</dbReference>